<evidence type="ECO:0000256" key="1">
    <source>
        <dbReference type="ARBA" id="ARBA00004418"/>
    </source>
</evidence>
<accession>A0ABX1Q6U1</accession>
<evidence type="ECO:0000256" key="2">
    <source>
        <dbReference type="ARBA" id="ARBA00008520"/>
    </source>
</evidence>
<comment type="similarity">
    <text evidence="2">Belongs to the bacterial solute-binding protein 1 family.</text>
</comment>
<evidence type="ECO:0000313" key="6">
    <source>
        <dbReference type="EMBL" id="NMG73242.1"/>
    </source>
</evidence>
<protein>
    <submittedName>
        <fullName evidence="6">Extracellular solute-binding protein</fullName>
    </submittedName>
</protein>
<feature type="chain" id="PRO_5047544273" evidence="5">
    <location>
        <begin position="31"/>
        <end position="488"/>
    </location>
</feature>
<dbReference type="Gene3D" id="3.40.190.10">
    <property type="entry name" value="Periplasmic binding protein-like II"/>
    <property type="match status" value="2"/>
</dbReference>
<keyword evidence="3" id="KW-0813">Transport</keyword>
<evidence type="ECO:0000256" key="3">
    <source>
        <dbReference type="ARBA" id="ARBA00022448"/>
    </source>
</evidence>
<reference evidence="6 7" key="1">
    <citation type="submission" date="2019-12" db="EMBL/GenBank/DDBJ databases">
        <title>Comparative genomics gives insights into the taxonomy of the Azoarcus-Aromatoleum group and reveals separate origins of nif in the plant-associated Azoarcus and non-plant-associated Aromatoleum sub-groups.</title>
        <authorList>
            <person name="Lafos M."/>
            <person name="Maluk M."/>
            <person name="Batista M."/>
            <person name="Junghare M."/>
            <person name="Carmona M."/>
            <person name="Faoro H."/>
            <person name="Cruz L.M."/>
            <person name="Battistoni F."/>
            <person name="De Souza E."/>
            <person name="Pedrosa F."/>
            <person name="Chen W.-M."/>
            <person name="Poole P.S."/>
            <person name="Dixon R.A."/>
            <person name="James E.K."/>
        </authorList>
    </citation>
    <scope>NUCLEOTIDE SEQUENCE [LARGE SCALE GENOMIC DNA]</scope>
    <source>
        <strain evidence="6 7">22Lin</strain>
    </source>
</reference>
<gene>
    <name evidence="6" type="ORF">GPA25_00555</name>
</gene>
<dbReference type="RefSeq" id="WP_169258398.1">
    <property type="nucleotide sequence ID" value="NZ_WTVQ01000001.1"/>
</dbReference>
<dbReference type="EMBL" id="WTVQ01000001">
    <property type="protein sequence ID" value="NMG73242.1"/>
    <property type="molecule type" value="Genomic_DNA"/>
</dbReference>
<keyword evidence="7" id="KW-1185">Reference proteome</keyword>
<sequence length="488" mass="53559">MYSLLRKHLFPLLAVLTMAGGALLPAPATSGEQADRAVAAVQKLLASGHVAPGTRLHLGFKQGNIDAFLGRDLTLQKEWENLTGIVLDAQIVPQQSVRQTLQNDTGVDITVARNHEYPDLLAEGLVTDLTPLYAEYGFQLDDNATDGFIRPDLQAWVGERAVAIPADGDIVLLYLRRDLLDSPQEQAAFRKTYGRALAAPKTWAEYEDLLRFFHRPTQGLYGCAEERDQEGAWMYWMPRFLSATSPYQALFDAQMRPLLDTPVGVAATESYIAAVKYSAPGTTDNGRGYNFVLPLFAQGKAFATIFTVAGAKLFNGEGSAVRGKFITVAIPGYRHGGQLLHRNTPIYGNNLVIPKSAKNAKLAFLYAMWLTDPDISARSIGVTGGFADPYRWSHLRDARIREIYTAEALETFAGEWATTLPAGTGLRGDGDYLAALDRNLTAAARGEIGAHEAMKRTSAEWEAITERLGRAEQVRQWQASRKRPGGRS</sequence>
<name>A0ABX1Q6U1_9RHOO</name>
<evidence type="ECO:0000256" key="5">
    <source>
        <dbReference type="SAM" id="SignalP"/>
    </source>
</evidence>
<comment type="subcellular location">
    <subcellularLocation>
        <location evidence="1">Periplasm</location>
    </subcellularLocation>
</comment>
<evidence type="ECO:0000256" key="4">
    <source>
        <dbReference type="ARBA" id="ARBA00022729"/>
    </source>
</evidence>
<proteinExistence type="inferred from homology"/>
<dbReference type="PANTHER" id="PTHR43649:SF34">
    <property type="entry name" value="ABC TRANSPORTER PERIPLASMIC-BINDING PROTEIN YCJN-RELATED"/>
    <property type="match status" value="1"/>
</dbReference>
<organism evidence="6 7">
    <name type="scientific">Aromatoleum diolicum</name>
    <dbReference type="NCBI Taxonomy" id="75796"/>
    <lineage>
        <taxon>Bacteria</taxon>
        <taxon>Pseudomonadati</taxon>
        <taxon>Pseudomonadota</taxon>
        <taxon>Betaproteobacteria</taxon>
        <taxon>Rhodocyclales</taxon>
        <taxon>Rhodocyclaceae</taxon>
        <taxon>Aromatoleum</taxon>
    </lineage>
</organism>
<comment type="caution">
    <text evidence="6">The sequence shown here is derived from an EMBL/GenBank/DDBJ whole genome shotgun (WGS) entry which is preliminary data.</text>
</comment>
<dbReference type="PANTHER" id="PTHR43649">
    <property type="entry name" value="ARABINOSE-BINDING PROTEIN-RELATED"/>
    <property type="match status" value="1"/>
</dbReference>
<dbReference type="InterPro" id="IPR050490">
    <property type="entry name" value="Bact_solute-bd_prot1"/>
</dbReference>
<evidence type="ECO:0000313" key="7">
    <source>
        <dbReference type="Proteomes" id="UP000648984"/>
    </source>
</evidence>
<dbReference type="InterPro" id="IPR006059">
    <property type="entry name" value="SBP"/>
</dbReference>
<dbReference type="Proteomes" id="UP000648984">
    <property type="component" value="Unassembled WGS sequence"/>
</dbReference>
<dbReference type="SUPFAM" id="SSF53850">
    <property type="entry name" value="Periplasmic binding protein-like II"/>
    <property type="match status" value="1"/>
</dbReference>
<keyword evidence="4 5" id="KW-0732">Signal</keyword>
<feature type="signal peptide" evidence="5">
    <location>
        <begin position="1"/>
        <end position="30"/>
    </location>
</feature>
<dbReference type="Pfam" id="PF01547">
    <property type="entry name" value="SBP_bac_1"/>
    <property type="match status" value="1"/>
</dbReference>